<dbReference type="AlphaFoldDB" id="A0AAV9GGM5"/>
<keyword evidence="3" id="KW-1185">Reference proteome</keyword>
<keyword evidence="1" id="KW-0812">Transmembrane</keyword>
<evidence type="ECO:0000313" key="2">
    <source>
        <dbReference type="EMBL" id="KAK4447934.1"/>
    </source>
</evidence>
<dbReference type="EMBL" id="MU865946">
    <property type="protein sequence ID" value="KAK4447934.1"/>
    <property type="molecule type" value="Genomic_DNA"/>
</dbReference>
<feature type="transmembrane region" description="Helical" evidence="1">
    <location>
        <begin position="79"/>
        <end position="106"/>
    </location>
</feature>
<reference evidence="2" key="1">
    <citation type="journal article" date="2023" name="Mol. Phylogenet. Evol.">
        <title>Genome-scale phylogeny and comparative genomics of the fungal order Sordariales.</title>
        <authorList>
            <person name="Hensen N."/>
            <person name="Bonometti L."/>
            <person name="Westerberg I."/>
            <person name="Brannstrom I.O."/>
            <person name="Guillou S."/>
            <person name="Cros-Aarteil S."/>
            <person name="Calhoun S."/>
            <person name="Haridas S."/>
            <person name="Kuo A."/>
            <person name="Mondo S."/>
            <person name="Pangilinan J."/>
            <person name="Riley R."/>
            <person name="LaButti K."/>
            <person name="Andreopoulos B."/>
            <person name="Lipzen A."/>
            <person name="Chen C."/>
            <person name="Yan M."/>
            <person name="Daum C."/>
            <person name="Ng V."/>
            <person name="Clum A."/>
            <person name="Steindorff A."/>
            <person name="Ohm R.A."/>
            <person name="Martin F."/>
            <person name="Silar P."/>
            <person name="Natvig D.O."/>
            <person name="Lalanne C."/>
            <person name="Gautier V."/>
            <person name="Ament-Velasquez S.L."/>
            <person name="Kruys A."/>
            <person name="Hutchinson M.I."/>
            <person name="Powell A.J."/>
            <person name="Barry K."/>
            <person name="Miller A.N."/>
            <person name="Grigoriev I.V."/>
            <person name="Debuchy R."/>
            <person name="Gladieux P."/>
            <person name="Hiltunen Thoren M."/>
            <person name="Johannesson H."/>
        </authorList>
    </citation>
    <scope>NUCLEOTIDE SEQUENCE</scope>
    <source>
        <strain evidence="2">PSN243</strain>
    </source>
</reference>
<evidence type="ECO:0000313" key="3">
    <source>
        <dbReference type="Proteomes" id="UP001321760"/>
    </source>
</evidence>
<reference evidence="2" key="2">
    <citation type="submission" date="2023-05" db="EMBL/GenBank/DDBJ databases">
        <authorList>
            <consortium name="Lawrence Berkeley National Laboratory"/>
            <person name="Steindorff A."/>
            <person name="Hensen N."/>
            <person name="Bonometti L."/>
            <person name="Westerberg I."/>
            <person name="Brannstrom I.O."/>
            <person name="Guillou S."/>
            <person name="Cros-Aarteil S."/>
            <person name="Calhoun S."/>
            <person name="Haridas S."/>
            <person name="Kuo A."/>
            <person name="Mondo S."/>
            <person name="Pangilinan J."/>
            <person name="Riley R."/>
            <person name="Labutti K."/>
            <person name="Andreopoulos B."/>
            <person name="Lipzen A."/>
            <person name="Chen C."/>
            <person name="Yanf M."/>
            <person name="Daum C."/>
            <person name="Ng V."/>
            <person name="Clum A."/>
            <person name="Ohm R."/>
            <person name="Martin F."/>
            <person name="Silar P."/>
            <person name="Natvig D."/>
            <person name="Lalanne C."/>
            <person name="Gautier V."/>
            <person name="Ament-Velasquez S.L."/>
            <person name="Kruys A."/>
            <person name="Hutchinson M.I."/>
            <person name="Powell A.J."/>
            <person name="Barry K."/>
            <person name="Miller A.N."/>
            <person name="Grigoriev I.V."/>
            <person name="Debuchy R."/>
            <person name="Gladieux P."/>
            <person name="Thoren M.H."/>
            <person name="Johannesson H."/>
        </authorList>
    </citation>
    <scope>NUCLEOTIDE SEQUENCE</scope>
    <source>
        <strain evidence="2">PSN243</strain>
    </source>
</reference>
<accession>A0AAV9GGM5</accession>
<keyword evidence="1" id="KW-0472">Membrane</keyword>
<organism evidence="2 3">
    <name type="scientific">Podospora aff. communis PSN243</name>
    <dbReference type="NCBI Taxonomy" id="3040156"/>
    <lineage>
        <taxon>Eukaryota</taxon>
        <taxon>Fungi</taxon>
        <taxon>Dikarya</taxon>
        <taxon>Ascomycota</taxon>
        <taxon>Pezizomycotina</taxon>
        <taxon>Sordariomycetes</taxon>
        <taxon>Sordariomycetidae</taxon>
        <taxon>Sordariales</taxon>
        <taxon>Podosporaceae</taxon>
        <taxon>Podospora</taxon>
    </lineage>
</organism>
<gene>
    <name evidence="2" type="ORF">QBC34DRAFT_381770</name>
</gene>
<proteinExistence type="predicted"/>
<comment type="caution">
    <text evidence="2">The sequence shown here is derived from an EMBL/GenBank/DDBJ whole genome shotgun (WGS) entry which is preliminary data.</text>
</comment>
<sequence>MPPQTPNPPAEEWADVDIENDAALGPRNSMTTNSDDDNASIFSFASSGTTLVPSPSELESVLPPLEQLRRARRARQPQWRFVEVFALSVVYILLACFITCIFGGVFGQGLGKGWLMGLFC</sequence>
<keyword evidence="1" id="KW-1133">Transmembrane helix</keyword>
<dbReference type="Proteomes" id="UP001321760">
    <property type="component" value="Unassembled WGS sequence"/>
</dbReference>
<name>A0AAV9GGM5_9PEZI</name>
<protein>
    <submittedName>
        <fullName evidence="2">Uncharacterized protein</fullName>
    </submittedName>
</protein>
<evidence type="ECO:0000256" key="1">
    <source>
        <dbReference type="SAM" id="Phobius"/>
    </source>
</evidence>